<dbReference type="CDD" id="cd00257">
    <property type="entry name" value="beta-trefoil_FSCN-like"/>
    <property type="match status" value="1"/>
</dbReference>
<gene>
    <name evidence="1" type="ORF">BDN70DRAFT_938267</name>
</gene>
<sequence length="157" mass="16382">MSLVIIRSVAFPNRFLRLDGTGVTQPVGPGAGTVNTQSFAGSEETFVLQRNADGTVSFKSTIFSNVYLRMDAATIAQGAEVPGGGGVVNTQFGASFNEKFIIHKKETAPGRINGIVGIESTVSPGRYLRLAGSAEAGVVNAQGIFGSLEEFEILVVG</sequence>
<evidence type="ECO:0000313" key="1">
    <source>
        <dbReference type="EMBL" id="KAF9472332.1"/>
    </source>
</evidence>
<name>A0A9P5YNC5_9AGAR</name>
<accession>A0A9P5YNC5</accession>
<comment type="caution">
    <text evidence="1">The sequence shown here is derived from an EMBL/GenBank/DDBJ whole genome shotgun (WGS) entry which is preliminary data.</text>
</comment>
<dbReference type="AlphaFoldDB" id="A0A9P5YNC5"/>
<keyword evidence="2" id="KW-1185">Reference proteome</keyword>
<dbReference type="Proteomes" id="UP000807469">
    <property type="component" value="Unassembled WGS sequence"/>
</dbReference>
<protein>
    <submittedName>
        <fullName evidence="1">Uncharacterized protein</fullName>
    </submittedName>
</protein>
<evidence type="ECO:0000313" key="2">
    <source>
        <dbReference type="Proteomes" id="UP000807469"/>
    </source>
</evidence>
<proteinExistence type="predicted"/>
<dbReference type="OrthoDB" id="2952011at2759"/>
<dbReference type="EMBL" id="MU155547">
    <property type="protein sequence ID" value="KAF9472332.1"/>
    <property type="molecule type" value="Genomic_DNA"/>
</dbReference>
<organism evidence="1 2">
    <name type="scientific">Pholiota conissans</name>
    <dbReference type="NCBI Taxonomy" id="109636"/>
    <lineage>
        <taxon>Eukaryota</taxon>
        <taxon>Fungi</taxon>
        <taxon>Dikarya</taxon>
        <taxon>Basidiomycota</taxon>
        <taxon>Agaricomycotina</taxon>
        <taxon>Agaricomycetes</taxon>
        <taxon>Agaricomycetidae</taxon>
        <taxon>Agaricales</taxon>
        <taxon>Agaricineae</taxon>
        <taxon>Strophariaceae</taxon>
        <taxon>Pholiota</taxon>
    </lineage>
</organism>
<reference evidence="1" key="1">
    <citation type="submission" date="2020-11" db="EMBL/GenBank/DDBJ databases">
        <authorList>
            <consortium name="DOE Joint Genome Institute"/>
            <person name="Ahrendt S."/>
            <person name="Riley R."/>
            <person name="Andreopoulos W."/>
            <person name="Labutti K."/>
            <person name="Pangilinan J."/>
            <person name="Ruiz-Duenas F.J."/>
            <person name="Barrasa J.M."/>
            <person name="Sanchez-Garcia M."/>
            <person name="Camarero S."/>
            <person name="Miyauchi S."/>
            <person name="Serrano A."/>
            <person name="Linde D."/>
            <person name="Babiker R."/>
            <person name="Drula E."/>
            <person name="Ayuso-Fernandez I."/>
            <person name="Pacheco R."/>
            <person name="Padilla G."/>
            <person name="Ferreira P."/>
            <person name="Barriuso J."/>
            <person name="Kellner H."/>
            <person name="Castanera R."/>
            <person name="Alfaro M."/>
            <person name="Ramirez L."/>
            <person name="Pisabarro A.G."/>
            <person name="Kuo A."/>
            <person name="Tritt A."/>
            <person name="Lipzen A."/>
            <person name="He G."/>
            <person name="Yan M."/>
            <person name="Ng V."/>
            <person name="Cullen D."/>
            <person name="Martin F."/>
            <person name="Rosso M.-N."/>
            <person name="Henrissat B."/>
            <person name="Hibbett D."/>
            <person name="Martinez A.T."/>
            <person name="Grigoriev I.V."/>
        </authorList>
    </citation>
    <scope>NUCLEOTIDE SEQUENCE</scope>
    <source>
        <strain evidence="1">CIRM-BRFM 674</strain>
    </source>
</reference>